<gene>
    <name evidence="1" type="ORF">SVUK_LOCUS7020</name>
</gene>
<proteinExistence type="predicted"/>
<keyword evidence="2" id="KW-1185">Reference proteome</keyword>
<evidence type="ECO:0000313" key="2">
    <source>
        <dbReference type="Proteomes" id="UP000270094"/>
    </source>
</evidence>
<accession>A0A3P7KXS0</accession>
<name>A0A3P7KXS0_STRVU</name>
<reference evidence="1 2" key="1">
    <citation type="submission" date="2018-11" db="EMBL/GenBank/DDBJ databases">
        <authorList>
            <consortium name="Pathogen Informatics"/>
        </authorList>
    </citation>
    <scope>NUCLEOTIDE SEQUENCE [LARGE SCALE GENOMIC DNA]</scope>
</reference>
<organism evidence="1 2">
    <name type="scientific">Strongylus vulgaris</name>
    <name type="common">Blood worm</name>
    <dbReference type="NCBI Taxonomy" id="40348"/>
    <lineage>
        <taxon>Eukaryota</taxon>
        <taxon>Metazoa</taxon>
        <taxon>Ecdysozoa</taxon>
        <taxon>Nematoda</taxon>
        <taxon>Chromadorea</taxon>
        <taxon>Rhabditida</taxon>
        <taxon>Rhabditina</taxon>
        <taxon>Rhabditomorpha</taxon>
        <taxon>Strongyloidea</taxon>
        <taxon>Strongylidae</taxon>
        <taxon>Strongylus</taxon>
    </lineage>
</organism>
<sequence>MVYRLIVTWSDSGCLAANYIGNYPPAGSSELRRSSTFSAPRMPRSAIAYGESLAGHGKAAKCGEILLLVHYVEGEEALH</sequence>
<evidence type="ECO:0000313" key="1">
    <source>
        <dbReference type="EMBL" id="VDM72022.1"/>
    </source>
</evidence>
<protein>
    <submittedName>
        <fullName evidence="1">Uncharacterized protein</fullName>
    </submittedName>
</protein>
<dbReference type="AlphaFoldDB" id="A0A3P7KXS0"/>
<dbReference type="EMBL" id="UYYB01023264">
    <property type="protein sequence ID" value="VDM72022.1"/>
    <property type="molecule type" value="Genomic_DNA"/>
</dbReference>
<dbReference type="Proteomes" id="UP000270094">
    <property type="component" value="Unassembled WGS sequence"/>
</dbReference>